<dbReference type="PANTHER" id="PTHR10837">
    <property type="entry name" value="PEPTIDYLARGININE DEIMINASE"/>
    <property type="match status" value="1"/>
</dbReference>
<dbReference type="InterPro" id="IPR004303">
    <property type="entry name" value="PAD"/>
</dbReference>
<dbReference type="PANTHER" id="PTHR10837:SF8">
    <property type="entry name" value="PROTEIN-ARGININE DEIMINASE"/>
    <property type="match status" value="1"/>
</dbReference>
<dbReference type="EMBL" id="SMKX01000033">
    <property type="protein sequence ID" value="TDD59610.1"/>
    <property type="molecule type" value="Genomic_DNA"/>
</dbReference>
<dbReference type="SUPFAM" id="SSF55909">
    <property type="entry name" value="Pentein"/>
    <property type="match status" value="1"/>
</dbReference>
<dbReference type="GO" id="GO:0005737">
    <property type="term" value="C:cytoplasm"/>
    <property type="evidence" value="ECO:0007669"/>
    <property type="project" value="InterPro"/>
</dbReference>
<name>A0A4R4ZMW7_9ACTN</name>
<dbReference type="OrthoDB" id="249764at2"/>
<dbReference type="Gene3D" id="3.75.10.10">
    <property type="entry name" value="L-arginine/glycine Amidinotransferase, Chain A"/>
    <property type="match status" value="1"/>
</dbReference>
<dbReference type="GO" id="GO:0004668">
    <property type="term" value="F:protein-arginine deiminase activity"/>
    <property type="evidence" value="ECO:0007669"/>
    <property type="project" value="InterPro"/>
</dbReference>
<sequence>MTEVGHRADNSLTSARQHERMLARTVLLLSTSGALMIGAPLATASAGTTSPLLRTDSSYGLFLANLDDDAGRCRVPAKKVAAAAVDREAANDQAFNKRREELKKMPDQEEAQRLFEELERTHQVKQNLADRELAACNDAADTVVNGHKDALDLARIHTIPQPTVPKSAVGSLRISQPDRVHLFIKRAAWELVTPDTKLTADELRRGAELGLEGRDIIRDTAQWDGSIDVTLTVSGGGSSTVTMHEAPVLTQLNTQKLEQVITEKAEDAEGKQWRSEAASDIKKAGVSGGLRQLDLSGDQWAQDIFEPAYTSIPGPGGKPQGMKLLIGSANDSRRVASRIIFTELSGADVGGVHVEHVPVPFENSSYDSMGNLETIPATSQYPNGRVVIGGDGLTPSKTGPAPEMLTLLKSQGLQDPIKLDTSWLTIGHVDEFIQFVPVPGSRLGWKAVVADPTAGLKLLQQVKIAGHGGDKLHGNLPKLEWPYDERIDQRSTNEFLADKQFVETNERAADRIAANLAVLREKSGLTEADLVRLPALYTARGLDYGMLETTIRGMEDGPAKDAKIKELHAMRDALAEVPGTVNGLVLNAGRYIAPKPFGPLLGGKDIFADAISKAFHKIGYQVTYVNDLTSTHVSEGEIHCATNTLRDGLTNRWWTKQS</sequence>
<accession>A0A4R4ZMW7</accession>
<protein>
    <recommendedName>
        <fullName evidence="2">Protein-arginine deiminase C-terminal domain-containing protein</fullName>
    </recommendedName>
</protein>
<keyword evidence="1" id="KW-0472">Membrane</keyword>
<evidence type="ECO:0000313" key="3">
    <source>
        <dbReference type="EMBL" id="TDD59610.1"/>
    </source>
</evidence>
<gene>
    <name evidence="3" type="ORF">E1263_14055</name>
</gene>
<keyword evidence="1" id="KW-0812">Transmembrane</keyword>
<dbReference type="Proteomes" id="UP000295124">
    <property type="component" value="Unassembled WGS sequence"/>
</dbReference>
<evidence type="ECO:0000313" key="4">
    <source>
        <dbReference type="Proteomes" id="UP000295124"/>
    </source>
</evidence>
<proteinExistence type="predicted"/>
<organism evidence="3 4">
    <name type="scientific">Kribbella antibiotica</name>
    <dbReference type="NCBI Taxonomy" id="190195"/>
    <lineage>
        <taxon>Bacteria</taxon>
        <taxon>Bacillati</taxon>
        <taxon>Actinomycetota</taxon>
        <taxon>Actinomycetes</taxon>
        <taxon>Propionibacteriales</taxon>
        <taxon>Kribbellaceae</taxon>
        <taxon>Kribbella</taxon>
    </lineage>
</organism>
<dbReference type="GO" id="GO:0005509">
    <property type="term" value="F:calcium ion binding"/>
    <property type="evidence" value="ECO:0007669"/>
    <property type="project" value="InterPro"/>
</dbReference>
<evidence type="ECO:0000259" key="2">
    <source>
        <dbReference type="Pfam" id="PF03068"/>
    </source>
</evidence>
<feature type="transmembrane region" description="Helical" evidence="1">
    <location>
        <begin position="21"/>
        <end position="42"/>
    </location>
</feature>
<evidence type="ECO:0000256" key="1">
    <source>
        <dbReference type="SAM" id="Phobius"/>
    </source>
</evidence>
<comment type="caution">
    <text evidence="3">The sequence shown here is derived from an EMBL/GenBank/DDBJ whole genome shotgun (WGS) entry which is preliminary data.</text>
</comment>
<keyword evidence="4" id="KW-1185">Reference proteome</keyword>
<reference evidence="3 4" key="1">
    <citation type="submission" date="2019-03" db="EMBL/GenBank/DDBJ databases">
        <title>Draft genome sequences of novel Actinobacteria.</title>
        <authorList>
            <person name="Sahin N."/>
            <person name="Ay H."/>
            <person name="Saygin H."/>
        </authorList>
    </citation>
    <scope>NUCLEOTIDE SEQUENCE [LARGE SCALE GENOMIC DNA]</scope>
    <source>
        <strain evidence="3 4">JCM 13523</strain>
    </source>
</reference>
<feature type="domain" description="Protein-arginine deiminase C-terminal" evidence="2">
    <location>
        <begin position="239"/>
        <end position="654"/>
    </location>
</feature>
<dbReference type="AlphaFoldDB" id="A0A4R4ZMW7"/>
<keyword evidence="1" id="KW-1133">Transmembrane helix</keyword>
<dbReference type="Pfam" id="PF03068">
    <property type="entry name" value="PAD"/>
    <property type="match status" value="1"/>
</dbReference>
<dbReference type="InterPro" id="IPR013530">
    <property type="entry name" value="PAD_C"/>
</dbReference>